<proteinExistence type="predicted"/>
<dbReference type="EMBL" id="VVUY01000005">
    <property type="protein sequence ID" value="KAA2561767.1"/>
    <property type="molecule type" value="Genomic_DNA"/>
</dbReference>
<comment type="caution">
    <text evidence="1">The sequence shown here is derived from an EMBL/GenBank/DDBJ whole genome shotgun (WGS) entry which is preliminary data.</text>
</comment>
<dbReference type="RefSeq" id="WP_055202304.1">
    <property type="nucleotide sequence ID" value="NZ_JBDFUH010000018.1"/>
</dbReference>
<dbReference type="Proteomes" id="UP000323119">
    <property type="component" value="Unassembled WGS sequence"/>
</dbReference>
<gene>
    <name evidence="1" type="ORF">F2S36_07420</name>
</gene>
<accession>A0A9P4DPC1</accession>
<name>A0A9P4DPC1_9BACT</name>
<evidence type="ECO:0000313" key="1">
    <source>
        <dbReference type="EMBL" id="KAA2561767.1"/>
    </source>
</evidence>
<reference evidence="1 2" key="1">
    <citation type="journal article" date="2019" name="Nat. Med.">
        <title>A library of human gut bacterial isolates paired with longitudinal multiomics data enables mechanistic microbiome research.</title>
        <authorList>
            <person name="Poyet M."/>
            <person name="Groussin M."/>
            <person name="Gibbons S.M."/>
            <person name="Avila-Pacheco J."/>
            <person name="Jiang X."/>
            <person name="Kearney S.M."/>
            <person name="Perrotta A.R."/>
            <person name="Berdy B."/>
            <person name="Zhao S."/>
            <person name="Lieberman T.D."/>
            <person name="Swanson P.K."/>
            <person name="Smith M."/>
            <person name="Roesemann S."/>
            <person name="Alexander J.E."/>
            <person name="Rich S.A."/>
            <person name="Livny J."/>
            <person name="Vlamakis H."/>
            <person name="Clish C."/>
            <person name="Bullock K."/>
            <person name="Deik A."/>
            <person name="Scott J."/>
            <person name="Pierce K.A."/>
            <person name="Xavier R.J."/>
            <person name="Alm E.J."/>
        </authorList>
    </citation>
    <scope>NUCLEOTIDE SEQUENCE [LARGE SCALE GENOMIC DNA]</scope>
    <source>
        <strain evidence="1 2">BIOML-A204</strain>
    </source>
</reference>
<evidence type="ECO:0000313" key="2">
    <source>
        <dbReference type="Proteomes" id="UP000323119"/>
    </source>
</evidence>
<organism evidence="1 2">
    <name type="scientific">Alistipes onderdonkii</name>
    <dbReference type="NCBI Taxonomy" id="328813"/>
    <lineage>
        <taxon>Bacteria</taxon>
        <taxon>Pseudomonadati</taxon>
        <taxon>Bacteroidota</taxon>
        <taxon>Bacteroidia</taxon>
        <taxon>Bacteroidales</taxon>
        <taxon>Rikenellaceae</taxon>
        <taxon>Alistipes</taxon>
    </lineage>
</organism>
<sequence>MDNNLPHSSHYATISFDLEDPEAEKKLKRMLNVDDYISVLFNFKTDVLRKYFKYEEGNKVRFKPRGATEYKEIELDYDTMEYIEDIFYSLMAEYEINLDKLTY</sequence>
<protein>
    <submittedName>
        <fullName evidence="1">Uncharacterized protein</fullName>
    </submittedName>
</protein>
<dbReference type="AlphaFoldDB" id="A0A9P4DPC1"/>